<name>C3X3G3_9BURK</name>
<dbReference type="PRINTS" id="PR00118">
    <property type="entry name" value="BLACTAMASEA"/>
</dbReference>
<dbReference type="PANTHER" id="PTHR35333">
    <property type="entry name" value="BETA-LACTAMASE"/>
    <property type="match status" value="1"/>
</dbReference>
<evidence type="ECO:0000256" key="6">
    <source>
        <dbReference type="RuleBase" id="RU361140"/>
    </source>
</evidence>
<dbReference type="PROSITE" id="PS00146">
    <property type="entry name" value="BETA_LACTAMASE_A"/>
    <property type="match status" value="1"/>
</dbReference>
<evidence type="ECO:0000259" key="8">
    <source>
        <dbReference type="Pfam" id="PF13354"/>
    </source>
</evidence>
<dbReference type="eggNOG" id="COG2367">
    <property type="taxonomic scope" value="Bacteria"/>
</dbReference>
<dbReference type="InterPro" id="IPR023650">
    <property type="entry name" value="Beta-lactam_class-A_AS"/>
</dbReference>
<evidence type="ECO:0000256" key="2">
    <source>
        <dbReference type="ARBA" id="ARBA00009009"/>
    </source>
</evidence>
<dbReference type="GO" id="GO:0008800">
    <property type="term" value="F:beta-lactamase activity"/>
    <property type="evidence" value="ECO:0007669"/>
    <property type="project" value="UniProtKB-UniRule"/>
</dbReference>
<reference evidence="9" key="1">
    <citation type="submission" date="2011-10" db="EMBL/GenBank/DDBJ databases">
        <title>The Genome Sequence of Oxalobacter formigenes HOxBLS.</title>
        <authorList>
            <consortium name="The Broad Institute Genome Sequencing Platform"/>
            <person name="Earl A."/>
            <person name="Ward D."/>
            <person name="Feldgarden M."/>
            <person name="Gevers D."/>
            <person name="Allison M.J."/>
            <person name="Humphrey S."/>
            <person name="Young S.K."/>
            <person name="Zeng Q."/>
            <person name="Gargeya S."/>
            <person name="Fitzgerald M."/>
            <person name="Haas B."/>
            <person name="Abouelleil A."/>
            <person name="Alvarado L."/>
            <person name="Arachchi H.M."/>
            <person name="Berlin A."/>
            <person name="Brown A."/>
            <person name="Chapman S.B."/>
            <person name="Chen Z."/>
            <person name="Dunbar C."/>
            <person name="Freedman E."/>
            <person name="Gearin G."/>
            <person name="Goldberg J."/>
            <person name="Griggs A."/>
            <person name="Gujja S."/>
            <person name="Heiman D."/>
            <person name="Howarth C."/>
            <person name="Larson L."/>
            <person name="Lui A."/>
            <person name="MacDonald P.J.P."/>
            <person name="Montmayeur A."/>
            <person name="Murphy C."/>
            <person name="Neiman D."/>
            <person name="Pearson M."/>
            <person name="Priest M."/>
            <person name="Roberts A."/>
            <person name="Saif S."/>
            <person name="Shea T."/>
            <person name="Shenoy N."/>
            <person name="Sisk P."/>
            <person name="Stolte C."/>
            <person name="Sykes S."/>
            <person name="Wortman J."/>
            <person name="Nusbaum C."/>
            <person name="Birren B."/>
        </authorList>
    </citation>
    <scope>NUCLEOTIDE SEQUENCE [LARGE SCALE GENOMIC DNA]</scope>
    <source>
        <strain evidence="9">HOxBLS</strain>
    </source>
</reference>
<protein>
    <recommendedName>
        <fullName evidence="3 6">Beta-lactamase</fullName>
        <ecNumber evidence="3 6">3.5.2.6</ecNumber>
    </recommendedName>
</protein>
<dbReference type="Proteomes" id="UP000003973">
    <property type="component" value="Unassembled WGS sequence"/>
</dbReference>
<proteinExistence type="inferred from homology"/>
<sequence>MMKKNWIHCVCVALAALCPFAFALAQPPEAPALQAKVDAIVKQTQAEVGVAIESGGSAVKAAHNADKPFPMQSVVKFPVALAVLDSVDKGRLNLDDPVFLAPSDLLPDTHSPLREKYPEANVAIPLREILSDTITLSDNNGCDILLRLLGGPQAVDRYIKGLGITGMEIGATEADMHRDPEKQFRNTATPAAANRLLRLFYRKKLLKPSSQELLWKLMGDTLTGPGRLRDPLPAGTALIHKTGTGAVSPAGGMSVNDIGIIMLPDGRPVLISVFISEAKDSILETEKTIAALSRAAWESCLHPSENPLAAARHGVRELFRLDE</sequence>
<accession>C3X3G3</accession>
<keyword evidence="5 6" id="KW-0046">Antibiotic resistance</keyword>
<keyword evidence="7" id="KW-0732">Signal</keyword>
<dbReference type="HOGENOM" id="CLU_031960_0_1_4"/>
<evidence type="ECO:0000256" key="4">
    <source>
        <dbReference type="ARBA" id="ARBA00022801"/>
    </source>
</evidence>
<dbReference type="PANTHER" id="PTHR35333:SF3">
    <property type="entry name" value="BETA-LACTAMASE-TYPE TRANSPEPTIDASE FOLD CONTAINING PROTEIN"/>
    <property type="match status" value="1"/>
</dbReference>
<comment type="caution">
    <text evidence="9">The sequence shown here is derived from an EMBL/GenBank/DDBJ whole genome shotgun (WGS) entry which is preliminary data.</text>
</comment>
<evidence type="ECO:0000313" key="10">
    <source>
        <dbReference type="Proteomes" id="UP000003973"/>
    </source>
</evidence>
<dbReference type="SUPFAM" id="SSF56601">
    <property type="entry name" value="beta-lactamase/transpeptidase-like"/>
    <property type="match status" value="1"/>
</dbReference>
<gene>
    <name evidence="9" type="ORF">OFAG_00902</name>
</gene>
<dbReference type="EMBL" id="ACDP02000021">
    <property type="protein sequence ID" value="EEO27749.2"/>
    <property type="molecule type" value="Genomic_DNA"/>
</dbReference>
<dbReference type="InterPro" id="IPR000871">
    <property type="entry name" value="Beta-lactam_class-A"/>
</dbReference>
<dbReference type="InterPro" id="IPR045155">
    <property type="entry name" value="Beta-lactam_cat"/>
</dbReference>
<feature type="chain" id="PRO_5002934070" description="Beta-lactamase" evidence="7">
    <location>
        <begin position="26"/>
        <end position="323"/>
    </location>
</feature>
<feature type="domain" description="Beta-lactamase class A catalytic" evidence="8">
    <location>
        <begin position="60"/>
        <end position="274"/>
    </location>
</feature>
<evidence type="ECO:0000256" key="7">
    <source>
        <dbReference type="SAM" id="SignalP"/>
    </source>
</evidence>
<dbReference type="InterPro" id="IPR012338">
    <property type="entry name" value="Beta-lactam/transpept-like"/>
</dbReference>
<comment type="catalytic activity">
    <reaction evidence="1 6">
        <text>a beta-lactam + H2O = a substituted beta-amino acid</text>
        <dbReference type="Rhea" id="RHEA:20401"/>
        <dbReference type="ChEBI" id="CHEBI:15377"/>
        <dbReference type="ChEBI" id="CHEBI:35627"/>
        <dbReference type="ChEBI" id="CHEBI:140347"/>
        <dbReference type="EC" id="3.5.2.6"/>
    </reaction>
</comment>
<dbReference type="Pfam" id="PF13354">
    <property type="entry name" value="Beta-lactamase2"/>
    <property type="match status" value="1"/>
</dbReference>
<feature type="signal peptide" evidence="7">
    <location>
        <begin position="1"/>
        <end position="25"/>
    </location>
</feature>
<evidence type="ECO:0000256" key="1">
    <source>
        <dbReference type="ARBA" id="ARBA00001526"/>
    </source>
</evidence>
<comment type="similarity">
    <text evidence="2 6">Belongs to the class-A beta-lactamase family.</text>
</comment>
<organism evidence="9 10">
    <name type="scientific">Oxalobacter paraformigenes</name>
    <dbReference type="NCBI Taxonomy" id="556268"/>
    <lineage>
        <taxon>Bacteria</taxon>
        <taxon>Pseudomonadati</taxon>
        <taxon>Pseudomonadota</taxon>
        <taxon>Betaproteobacteria</taxon>
        <taxon>Burkholderiales</taxon>
        <taxon>Oxalobacteraceae</taxon>
        <taxon>Oxalobacter</taxon>
    </lineage>
</organism>
<dbReference type="Gene3D" id="3.40.710.10">
    <property type="entry name" value="DD-peptidase/beta-lactamase superfamily"/>
    <property type="match status" value="1"/>
</dbReference>
<dbReference type="GO" id="GO:0046677">
    <property type="term" value="P:response to antibiotic"/>
    <property type="evidence" value="ECO:0007669"/>
    <property type="project" value="UniProtKB-UniRule"/>
</dbReference>
<dbReference type="EC" id="3.5.2.6" evidence="3 6"/>
<dbReference type="NCBIfam" id="NF033103">
    <property type="entry name" value="bla_class_A"/>
    <property type="match status" value="1"/>
</dbReference>
<dbReference type="GO" id="GO:0030655">
    <property type="term" value="P:beta-lactam antibiotic catabolic process"/>
    <property type="evidence" value="ECO:0007669"/>
    <property type="project" value="InterPro"/>
</dbReference>
<keyword evidence="10" id="KW-1185">Reference proteome</keyword>
<dbReference type="AlphaFoldDB" id="C3X3G3"/>
<dbReference type="RefSeq" id="WP_020995064.1">
    <property type="nucleotide sequence ID" value="NZ_CABMNL010000001.1"/>
</dbReference>
<evidence type="ECO:0000256" key="5">
    <source>
        <dbReference type="ARBA" id="ARBA00023251"/>
    </source>
</evidence>
<keyword evidence="4 6" id="KW-0378">Hydrolase</keyword>
<evidence type="ECO:0000256" key="3">
    <source>
        <dbReference type="ARBA" id="ARBA00012865"/>
    </source>
</evidence>
<evidence type="ECO:0000313" key="9">
    <source>
        <dbReference type="EMBL" id="EEO27749.2"/>
    </source>
</evidence>